<proteinExistence type="predicted"/>
<organism evidence="1">
    <name type="scientific">Lepeophtheirus salmonis</name>
    <name type="common">Salmon louse</name>
    <name type="synonym">Caligus salmonis</name>
    <dbReference type="NCBI Taxonomy" id="72036"/>
    <lineage>
        <taxon>Eukaryota</taxon>
        <taxon>Metazoa</taxon>
        <taxon>Ecdysozoa</taxon>
        <taxon>Arthropoda</taxon>
        <taxon>Crustacea</taxon>
        <taxon>Multicrustacea</taxon>
        <taxon>Hexanauplia</taxon>
        <taxon>Copepoda</taxon>
        <taxon>Siphonostomatoida</taxon>
        <taxon>Caligidae</taxon>
        <taxon>Lepeophtheirus</taxon>
    </lineage>
</organism>
<accession>A0A0K2UCK9</accession>
<protein>
    <submittedName>
        <fullName evidence="1">Uncharacterized protein</fullName>
    </submittedName>
</protein>
<name>A0A0K2UCK9_LEPSM</name>
<evidence type="ECO:0000313" key="1">
    <source>
        <dbReference type="EMBL" id="CDW35974.1"/>
    </source>
</evidence>
<sequence>MNKTSATYRTKRFSVSNLKLVIYMYVLPVSTYRWA</sequence>
<dbReference type="AlphaFoldDB" id="A0A0K2UCK9"/>
<reference evidence="1" key="1">
    <citation type="submission" date="2014-05" db="EMBL/GenBank/DDBJ databases">
        <authorList>
            <person name="Chronopoulou M."/>
        </authorList>
    </citation>
    <scope>NUCLEOTIDE SEQUENCE</scope>
    <source>
        <tissue evidence="1">Whole organism</tissue>
    </source>
</reference>
<dbReference type="EMBL" id="HACA01018613">
    <property type="protein sequence ID" value="CDW35974.1"/>
    <property type="molecule type" value="Transcribed_RNA"/>
</dbReference>